<evidence type="ECO:0000313" key="2">
    <source>
        <dbReference type="EMBL" id="CAG8505014.1"/>
    </source>
</evidence>
<protein>
    <submittedName>
        <fullName evidence="2">3890_t:CDS:1</fullName>
    </submittedName>
</protein>
<gene>
    <name evidence="2" type="ORF">RFULGI_LOCUS2621</name>
</gene>
<comment type="caution">
    <text evidence="2">The sequence shown here is derived from an EMBL/GenBank/DDBJ whole genome shotgun (WGS) entry which is preliminary data.</text>
</comment>
<name>A0A9N8ZRS3_9GLOM</name>
<dbReference type="Proteomes" id="UP000789396">
    <property type="component" value="Unassembled WGS sequence"/>
</dbReference>
<evidence type="ECO:0000313" key="3">
    <source>
        <dbReference type="Proteomes" id="UP000789396"/>
    </source>
</evidence>
<reference evidence="2" key="1">
    <citation type="submission" date="2021-06" db="EMBL/GenBank/DDBJ databases">
        <authorList>
            <person name="Kallberg Y."/>
            <person name="Tangrot J."/>
            <person name="Rosling A."/>
        </authorList>
    </citation>
    <scope>NUCLEOTIDE SEQUENCE</scope>
    <source>
        <strain evidence="2">IN212</strain>
    </source>
</reference>
<sequence>MTQIITLKIQKKKVNISSLTSNKSDKSAKENSISKSKKLEDIK</sequence>
<feature type="region of interest" description="Disordered" evidence="1">
    <location>
        <begin position="20"/>
        <end position="43"/>
    </location>
</feature>
<dbReference type="AlphaFoldDB" id="A0A9N8ZRS3"/>
<dbReference type="EMBL" id="CAJVPZ010002023">
    <property type="protein sequence ID" value="CAG8505014.1"/>
    <property type="molecule type" value="Genomic_DNA"/>
</dbReference>
<organism evidence="2 3">
    <name type="scientific">Racocetra fulgida</name>
    <dbReference type="NCBI Taxonomy" id="60492"/>
    <lineage>
        <taxon>Eukaryota</taxon>
        <taxon>Fungi</taxon>
        <taxon>Fungi incertae sedis</taxon>
        <taxon>Mucoromycota</taxon>
        <taxon>Glomeromycotina</taxon>
        <taxon>Glomeromycetes</taxon>
        <taxon>Diversisporales</taxon>
        <taxon>Gigasporaceae</taxon>
        <taxon>Racocetra</taxon>
    </lineage>
</organism>
<evidence type="ECO:0000256" key="1">
    <source>
        <dbReference type="SAM" id="MobiDB-lite"/>
    </source>
</evidence>
<accession>A0A9N8ZRS3</accession>
<proteinExistence type="predicted"/>
<keyword evidence="3" id="KW-1185">Reference proteome</keyword>